<dbReference type="Gene3D" id="2.60.40.10">
    <property type="entry name" value="Immunoglobulins"/>
    <property type="match status" value="4"/>
</dbReference>
<dbReference type="OrthoDB" id="2115465at2759"/>
<gene>
    <name evidence="8" type="ORF">EGR_00456</name>
</gene>
<feature type="region of interest" description="Disordered" evidence="6">
    <location>
        <begin position="362"/>
        <end position="385"/>
    </location>
</feature>
<dbReference type="STRING" id="6210.W6UV47"/>
<accession>W6UV47</accession>
<dbReference type="GO" id="GO:0008285">
    <property type="term" value="P:negative regulation of cell population proliferation"/>
    <property type="evidence" value="ECO:0007669"/>
    <property type="project" value="InterPro"/>
</dbReference>
<organism evidence="8 9">
    <name type="scientific">Echinococcus granulosus</name>
    <name type="common">Hydatid tapeworm</name>
    <dbReference type="NCBI Taxonomy" id="6210"/>
    <lineage>
        <taxon>Eukaryota</taxon>
        <taxon>Metazoa</taxon>
        <taxon>Spiralia</taxon>
        <taxon>Lophotrochozoa</taxon>
        <taxon>Platyhelminthes</taxon>
        <taxon>Cestoda</taxon>
        <taxon>Eucestoda</taxon>
        <taxon>Cyclophyllidea</taxon>
        <taxon>Taeniidae</taxon>
        <taxon>Echinococcus</taxon>
        <taxon>Echinococcus granulosus group</taxon>
    </lineage>
</organism>
<dbReference type="Proteomes" id="UP000019149">
    <property type="component" value="Unassembled WGS sequence"/>
</dbReference>
<protein>
    <submittedName>
        <fullName evidence="8">Deleted in lung and esophageal cancer protein</fullName>
    </submittedName>
</protein>
<dbReference type="CTD" id="36336171"/>
<comment type="caution">
    <text evidence="8">The sequence shown here is derived from an EMBL/GenBank/DDBJ whole genome shotgun (WGS) entry which is preliminary data.</text>
</comment>
<evidence type="ECO:0000256" key="2">
    <source>
        <dbReference type="ARBA" id="ARBA00004496"/>
    </source>
</evidence>
<dbReference type="GeneID" id="36336171"/>
<proteinExistence type="predicted"/>
<keyword evidence="3" id="KW-0963">Cytoplasm</keyword>
<dbReference type="RefSeq" id="XP_024355702.1">
    <property type="nucleotide sequence ID" value="XM_024489705.1"/>
</dbReference>
<feature type="domain" description="HYDIN/VesB/CFA65-like Ig-like" evidence="7">
    <location>
        <begin position="331"/>
        <end position="430"/>
    </location>
</feature>
<reference evidence="8 9" key="1">
    <citation type="journal article" date="2013" name="Nat. Genet.">
        <title>The genome of the hydatid tapeworm Echinococcus granulosus.</title>
        <authorList>
            <person name="Zheng H."/>
            <person name="Zhang W."/>
            <person name="Zhang L."/>
            <person name="Zhang Z."/>
            <person name="Li J."/>
            <person name="Lu G."/>
            <person name="Zhu Y."/>
            <person name="Wang Y."/>
            <person name="Huang Y."/>
            <person name="Liu J."/>
            <person name="Kang H."/>
            <person name="Chen J."/>
            <person name="Wang L."/>
            <person name="Chen A."/>
            <person name="Yu S."/>
            <person name="Gao Z."/>
            <person name="Jin L."/>
            <person name="Gu W."/>
            <person name="Wang Z."/>
            <person name="Zhao L."/>
            <person name="Shi B."/>
            <person name="Wen H."/>
            <person name="Lin R."/>
            <person name="Jones M.K."/>
            <person name="Brejova B."/>
            <person name="Vinar T."/>
            <person name="Zhao G."/>
            <person name="McManus D.P."/>
            <person name="Chen Z."/>
            <person name="Zhou Y."/>
            <person name="Wang S."/>
        </authorList>
    </citation>
    <scope>NUCLEOTIDE SEQUENCE [LARGE SCALE GENOMIC DNA]</scope>
</reference>
<comment type="subcellular location">
    <subcellularLocation>
        <location evidence="1">Cell projection</location>
        <location evidence="1">Cilium</location>
    </subcellularLocation>
    <subcellularLocation>
        <location evidence="2">Cytoplasm</location>
    </subcellularLocation>
</comment>
<dbReference type="OMA" id="ECHISAF"/>
<dbReference type="InterPro" id="IPR053879">
    <property type="entry name" value="HYDIN_VesB_CFA65-like_Ig"/>
</dbReference>
<dbReference type="GO" id="GO:0015631">
    <property type="term" value="F:tubulin binding"/>
    <property type="evidence" value="ECO:0007669"/>
    <property type="project" value="TreeGrafter"/>
</dbReference>
<keyword evidence="9" id="KW-1185">Reference proteome</keyword>
<keyword evidence="5" id="KW-0966">Cell projection</keyword>
<evidence type="ECO:0000313" key="9">
    <source>
        <dbReference type="Proteomes" id="UP000019149"/>
    </source>
</evidence>
<evidence type="ECO:0000259" key="7">
    <source>
        <dbReference type="Pfam" id="PF22544"/>
    </source>
</evidence>
<dbReference type="InterPro" id="IPR013783">
    <property type="entry name" value="Ig-like_fold"/>
</dbReference>
<dbReference type="GO" id="GO:0005737">
    <property type="term" value="C:cytoplasm"/>
    <property type="evidence" value="ECO:0007669"/>
    <property type="project" value="UniProtKB-SubCell"/>
</dbReference>
<dbReference type="EMBL" id="APAU02000002">
    <property type="protein sequence ID" value="EUB64506.1"/>
    <property type="molecule type" value="Genomic_DNA"/>
</dbReference>
<evidence type="ECO:0000256" key="6">
    <source>
        <dbReference type="SAM" id="MobiDB-lite"/>
    </source>
</evidence>
<evidence type="ECO:0000256" key="5">
    <source>
        <dbReference type="ARBA" id="ARBA00023273"/>
    </source>
</evidence>
<name>W6UV47_ECHGR</name>
<dbReference type="PANTHER" id="PTHR46348:SF1">
    <property type="entry name" value="DELETED IN LUNG AND ESOPHAGEAL CANCER PROTEIN 1"/>
    <property type="match status" value="1"/>
</dbReference>
<dbReference type="GO" id="GO:0005929">
    <property type="term" value="C:cilium"/>
    <property type="evidence" value="ECO:0007669"/>
    <property type="project" value="UniProtKB-SubCell"/>
</dbReference>
<dbReference type="AlphaFoldDB" id="W6UV47"/>
<dbReference type="PANTHER" id="PTHR46348">
    <property type="entry name" value="DELETED IN LUNG AND ESOPHAGEAL CANCER PROTEIN 1"/>
    <property type="match status" value="1"/>
</dbReference>
<keyword evidence="4" id="KW-0969">Cilium</keyword>
<sequence length="1084" mass="121237">MGPCLVNSTISKLFPLNLSSKKSTHISLRSDLNGVFNILPKEFEILQEMPTEMQVKFRPPVSGEFKTIFQVESSNQCVGEIVCYGYGEDLQVDLVEETNDENAWLLGKELHNDGYITGYCQLPDVYPGFQLERQLKLRNEGNVTLCMHLDKEDGAPEDLPSDFSTSFEELILLPKSFIRLNVTFCSEKLGKHDTTLTIRAAQIQCEEIFEVLKLCASTTVTSSVITLSPEAITLPDPVILTETARIEVKMSNPSATCPVGFCWTLPRSDEEDSSISFCPESGLLLALETRTVNISITPKGLGQMQYLLPCKLSESAETTVLLRISCEVISPSVELKTDLLDFGVVCPDQSLTKETCLRNSSSTSLTWSTNCPQERDSPFSIRPSRGTIKPKQEQPIWVKFHPQSVDYFQEEVEFRVEGAPLPPRTLSLMGDAQIANVTMEPQEIQIDKLYVTIPRSFDIKLKNPSPVPAKFCWLTENIRDYVLPCTIDGMSDPLEFKISAAVLGLSCRISMPPNGTTMKNDEIPEGSGSVHLNHQIFEADGPAIEFTPMGLWMPRKVYVTVENTSAVPAVFTCKLDHFQSQEQVPLNIEIVQREDTQTQSAKAYEFCKQLLKTKWAFAISVYPSSSSINPLAHETITIRLIGCAEIFGEFHDTLKISVLPLKKYEAEPGALIARLPVIARAYGSPVDFLMATKSMNKEDFNECLNAVVMDAKLSELLLSYIPACERTAALGFISSITGKREQEVKLRNNSSFTVRLDWHLYCYENRGDDRLLDLCTAVNDQTHFTDGQTKSTHASGEHEAKPSISLPLRPQGSYAVLRSYATAGRLIEPMGINESGITLFPLQTIIPSHREASTFVSIDGRIASLQKETKIEAYAQGFISIEKAEDNVRLLEPLFLPHLRLNLKATVTQPTVTLEYGDEIGVPVRLPPCPAECTPKSFQIIIRAEDFILSTSLFSSIQQKSSGRQGDEDQLLILEYNKSPGAPQHLADRIWCFRRLAVRNLSPYPVAVQAEASEGEFFFKEDVQLKARHHSHVIEILNSPQTKEQLHSKKWLKVAANDTQYKLMEEEVSEVSNLKDTYYHVEPL</sequence>
<dbReference type="InterPro" id="IPR033304">
    <property type="entry name" value="DLEC1"/>
</dbReference>
<dbReference type="Pfam" id="PF22544">
    <property type="entry name" value="HYDIN_VesB_CFA65-like_Ig"/>
    <property type="match status" value="1"/>
</dbReference>
<dbReference type="KEGG" id="egl:EGR_00456"/>
<evidence type="ECO:0000256" key="3">
    <source>
        <dbReference type="ARBA" id="ARBA00022490"/>
    </source>
</evidence>
<evidence type="ECO:0000313" key="8">
    <source>
        <dbReference type="EMBL" id="EUB64506.1"/>
    </source>
</evidence>
<evidence type="ECO:0000256" key="4">
    <source>
        <dbReference type="ARBA" id="ARBA00023069"/>
    </source>
</evidence>
<evidence type="ECO:0000256" key="1">
    <source>
        <dbReference type="ARBA" id="ARBA00004138"/>
    </source>
</evidence>